<dbReference type="InterPro" id="IPR027417">
    <property type="entry name" value="P-loop_NTPase"/>
</dbReference>
<dbReference type="InterPro" id="IPR003439">
    <property type="entry name" value="ABC_transporter-like_ATP-bd"/>
</dbReference>
<evidence type="ECO:0000313" key="5">
    <source>
        <dbReference type="Proteomes" id="UP000184342"/>
    </source>
</evidence>
<sequence>MSDIKFDQVTKVYNKDVTGVDNLSFFVETGEFVFLVGKSGAGKSTLLRLLTAQEEPTSGEIHIGKECLGKISRSRIPYIRRGFGIMEKGLGLLEDRDIRENLEFAMIAAEQPRRGMADRIDELLGVVGLRRMQKQFPQELSGGEAARALLARSLIANPRIIVADEPTANLDPDSSWDLMCLLSDISRQGITVMVACHDRELVDILKKRVITLADGRIIGDEKKGRYNSRMM</sequence>
<keyword evidence="2 4" id="KW-0067">ATP-binding</keyword>
<dbReference type="Gene3D" id="3.40.50.300">
    <property type="entry name" value="P-loop containing nucleotide triphosphate hydrolases"/>
    <property type="match status" value="1"/>
</dbReference>
<feature type="domain" description="ABC transporter" evidence="3">
    <location>
        <begin position="4"/>
        <end position="231"/>
    </location>
</feature>
<evidence type="ECO:0000259" key="3">
    <source>
        <dbReference type="PROSITE" id="PS50893"/>
    </source>
</evidence>
<evidence type="ECO:0000256" key="2">
    <source>
        <dbReference type="ARBA" id="ARBA00022840"/>
    </source>
</evidence>
<dbReference type="SUPFAM" id="SSF52540">
    <property type="entry name" value="P-loop containing nucleoside triphosphate hydrolases"/>
    <property type="match status" value="1"/>
</dbReference>
<dbReference type="STRING" id="1122934.SAMN02745691_01687"/>
<dbReference type="GO" id="GO:0022857">
    <property type="term" value="F:transmembrane transporter activity"/>
    <property type="evidence" value="ECO:0007669"/>
    <property type="project" value="TreeGrafter"/>
</dbReference>
<dbReference type="PROSITE" id="PS50893">
    <property type="entry name" value="ABC_TRANSPORTER_2"/>
    <property type="match status" value="1"/>
</dbReference>
<keyword evidence="4" id="KW-0132">Cell division</keyword>
<dbReference type="EMBL" id="FQYT01000017">
    <property type="protein sequence ID" value="SHJ29819.1"/>
    <property type="molecule type" value="Genomic_DNA"/>
</dbReference>
<dbReference type="InterPro" id="IPR017871">
    <property type="entry name" value="ABC_transporter-like_CS"/>
</dbReference>
<organism evidence="4 5">
    <name type="scientific">Parasporobacterium paucivorans DSM 15970</name>
    <dbReference type="NCBI Taxonomy" id="1122934"/>
    <lineage>
        <taxon>Bacteria</taxon>
        <taxon>Bacillati</taxon>
        <taxon>Bacillota</taxon>
        <taxon>Clostridia</taxon>
        <taxon>Lachnospirales</taxon>
        <taxon>Lachnospiraceae</taxon>
        <taxon>Parasporobacterium</taxon>
    </lineage>
</organism>
<accession>A0A1M6I5V4</accession>
<dbReference type="SMART" id="SM00382">
    <property type="entry name" value="AAA"/>
    <property type="match status" value="1"/>
</dbReference>
<dbReference type="PANTHER" id="PTHR24220">
    <property type="entry name" value="IMPORT ATP-BINDING PROTEIN"/>
    <property type="match status" value="1"/>
</dbReference>
<reference evidence="4 5" key="1">
    <citation type="submission" date="2016-11" db="EMBL/GenBank/DDBJ databases">
        <authorList>
            <person name="Jaros S."/>
            <person name="Januszkiewicz K."/>
            <person name="Wedrychowicz H."/>
        </authorList>
    </citation>
    <scope>NUCLEOTIDE SEQUENCE [LARGE SCALE GENOMIC DNA]</scope>
    <source>
        <strain evidence="4 5">DSM 15970</strain>
    </source>
</reference>
<keyword evidence="1" id="KW-0547">Nucleotide-binding</keyword>
<keyword evidence="4" id="KW-0131">Cell cycle</keyword>
<evidence type="ECO:0000313" key="4">
    <source>
        <dbReference type="EMBL" id="SHJ29819.1"/>
    </source>
</evidence>
<keyword evidence="5" id="KW-1185">Reference proteome</keyword>
<dbReference type="GO" id="GO:0005524">
    <property type="term" value="F:ATP binding"/>
    <property type="evidence" value="ECO:0007669"/>
    <property type="project" value="UniProtKB-KW"/>
</dbReference>
<dbReference type="GO" id="GO:0016887">
    <property type="term" value="F:ATP hydrolysis activity"/>
    <property type="evidence" value="ECO:0007669"/>
    <property type="project" value="InterPro"/>
</dbReference>
<protein>
    <submittedName>
        <fullName evidence="4">Cell division transport system ATP-binding protein</fullName>
    </submittedName>
</protein>
<name>A0A1M6I5V4_9FIRM</name>
<dbReference type="RefSeq" id="WP_073993981.1">
    <property type="nucleotide sequence ID" value="NZ_FQYT01000017.1"/>
</dbReference>
<gene>
    <name evidence="4" type="ORF">SAMN02745691_01687</name>
</gene>
<dbReference type="InterPro" id="IPR015854">
    <property type="entry name" value="ABC_transpr_LolD-like"/>
</dbReference>
<dbReference type="Pfam" id="PF00005">
    <property type="entry name" value="ABC_tran"/>
    <property type="match status" value="1"/>
</dbReference>
<dbReference type="OrthoDB" id="2064601at2"/>
<evidence type="ECO:0000256" key="1">
    <source>
        <dbReference type="ARBA" id="ARBA00022741"/>
    </source>
</evidence>
<proteinExistence type="predicted"/>
<dbReference type="GO" id="GO:0051301">
    <property type="term" value="P:cell division"/>
    <property type="evidence" value="ECO:0007669"/>
    <property type="project" value="UniProtKB-KW"/>
</dbReference>
<dbReference type="GO" id="GO:0005886">
    <property type="term" value="C:plasma membrane"/>
    <property type="evidence" value="ECO:0007669"/>
    <property type="project" value="TreeGrafter"/>
</dbReference>
<dbReference type="Proteomes" id="UP000184342">
    <property type="component" value="Unassembled WGS sequence"/>
</dbReference>
<dbReference type="InterPro" id="IPR003593">
    <property type="entry name" value="AAA+_ATPase"/>
</dbReference>
<dbReference type="PANTHER" id="PTHR24220:SF470">
    <property type="entry name" value="CELL DIVISION ATP-BINDING PROTEIN FTSE"/>
    <property type="match status" value="1"/>
</dbReference>
<dbReference type="PROSITE" id="PS00211">
    <property type="entry name" value="ABC_TRANSPORTER_1"/>
    <property type="match status" value="1"/>
</dbReference>
<dbReference type="AlphaFoldDB" id="A0A1M6I5V4"/>